<dbReference type="RefSeq" id="WP_078922935.1">
    <property type="nucleotide sequence ID" value="NZ_FUYB01000012.1"/>
</dbReference>
<dbReference type="AlphaFoldDB" id="A0A1T4X312"/>
<feature type="chain" id="PRO_5012052361" evidence="1">
    <location>
        <begin position="34"/>
        <end position="229"/>
    </location>
</feature>
<dbReference type="OrthoDB" id="5003040at2"/>
<proteinExistence type="predicted"/>
<feature type="signal peptide" evidence="1">
    <location>
        <begin position="1"/>
        <end position="33"/>
    </location>
</feature>
<name>A0A1T4X312_9GAMM</name>
<evidence type="ECO:0000313" key="3">
    <source>
        <dbReference type="Proteomes" id="UP000190460"/>
    </source>
</evidence>
<dbReference type="EMBL" id="FUYB01000012">
    <property type="protein sequence ID" value="SKA83946.1"/>
    <property type="molecule type" value="Genomic_DNA"/>
</dbReference>
<gene>
    <name evidence="2" type="ORF">SAMN02745130_02463</name>
</gene>
<keyword evidence="3" id="KW-1185">Reference proteome</keyword>
<evidence type="ECO:0000313" key="2">
    <source>
        <dbReference type="EMBL" id="SKA83946.1"/>
    </source>
</evidence>
<dbReference type="Proteomes" id="UP000190460">
    <property type="component" value="Unassembled WGS sequence"/>
</dbReference>
<keyword evidence="1" id="KW-0732">Signal</keyword>
<reference evidence="2 3" key="1">
    <citation type="submission" date="2017-02" db="EMBL/GenBank/DDBJ databases">
        <authorList>
            <person name="Peterson S.W."/>
        </authorList>
    </citation>
    <scope>NUCLEOTIDE SEQUENCE [LARGE SCALE GENOMIC DNA]</scope>
    <source>
        <strain evidence="2 3">ATCC 49788</strain>
    </source>
</reference>
<organism evidence="2 3">
    <name type="scientific">Thiothrix eikelboomii</name>
    <dbReference type="NCBI Taxonomy" id="92487"/>
    <lineage>
        <taxon>Bacteria</taxon>
        <taxon>Pseudomonadati</taxon>
        <taxon>Pseudomonadota</taxon>
        <taxon>Gammaproteobacteria</taxon>
        <taxon>Thiotrichales</taxon>
        <taxon>Thiotrichaceae</taxon>
        <taxon>Thiothrix</taxon>
    </lineage>
</organism>
<accession>A0A1T4X312</accession>
<evidence type="ECO:0000256" key="1">
    <source>
        <dbReference type="SAM" id="SignalP"/>
    </source>
</evidence>
<protein>
    <submittedName>
        <fullName evidence="2">Uncharacterized protein</fullName>
    </submittedName>
</protein>
<sequence length="229" mass="25608">MTAKLQRSPLNKFRFSLLTSILISILPSTASYAGNQDPLSLNEQAQVSALVESALPSLRVKSEADANQLNQHELLLIERDRSEDKKSGVRRANAFVYDYQTDETIIYRIDAATHKILSSVRKKNMQLPLTEAEIKRTVDLIFSDKETLALIANEYQRITHKALNAPNDLQAKAFVFTADTLPEQLNPASQQCGLHRCAQILLYTHDSVVFEVSPIVNLSAKLITQIVGF</sequence>
<dbReference type="STRING" id="92487.SAMN02745130_02463"/>